<dbReference type="SFLD" id="SFLDS00029">
    <property type="entry name" value="Radical_SAM"/>
    <property type="match status" value="1"/>
</dbReference>
<evidence type="ECO:0000256" key="3">
    <source>
        <dbReference type="ARBA" id="ARBA00022490"/>
    </source>
</evidence>
<evidence type="ECO:0000256" key="7">
    <source>
        <dbReference type="ARBA" id="ARBA00022691"/>
    </source>
</evidence>
<keyword evidence="11 12" id="KW-0411">Iron-sulfur</keyword>
<dbReference type="PANTHER" id="PTHR30544:SF5">
    <property type="entry name" value="RADICAL SAM CORE DOMAIN-CONTAINING PROTEIN"/>
    <property type="match status" value="1"/>
</dbReference>
<protein>
    <recommendedName>
        <fullName evidence="12">Probable dual-specificity RNA methyltransferase RlmN</fullName>
        <ecNumber evidence="12">2.1.1.192</ecNumber>
    </recommendedName>
    <alternativeName>
        <fullName evidence="12">23S rRNA (adenine(2503)-C(2))-methyltransferase</fullName>
    </alternativeName>
    <alternativeName>
        <fullName evidence="12">23S rRNA m2A2503 methyltransferase</fullName>
    </alternativeName>
    <alternativeName>
        <fullName evidence="12">Ribosomal RNA large subunit methyltransferase N</fullName>
    </alternativeName>
    <alternativeName>
        <fullName evidence="12">tRNA (adenine(37)-C(2))-methyltransferase</fullName>
    </alternativeName>
    <alternativeName>
        <fullName evidence="12">tRNA m2A37 methyltransferase</fullName>
    </alternativeName>
</protein>
<dbReference type="EC" id="2.1.1.192" evidence="12"/>
<keyword evidence="10 12" id="KW-0408">Iron</keyword>
<comment type="similarity">
    <text evidence="12">Belongs to the radical SAM superfamily. RlmN family.</text>
</comment>
<dbReference type="GO" id="GO:0019843">
    <property type="term" value="F:rRNA binding"/>
    <property type="evidence" value="ECO:0007669"/>
    <property type="project" value="UniProtKB-UniRule"/>
</dbReference>
<dbReference type="EMBL" id="DVMM01000058">
    <property type="protein sequence ID" value="HIU29224.1"/>
    <property type="molecule type" value="Genomic_DNA"/>
</dbReference>
<keyword evidence="3 12" id="KW-0963">Cytoplasm</keyword>
<dbReference type="GO" id="GO:0051539">
    <property type="term" value="F:4 iron, 4 sulfur cluster binding"/>
    <property type="evidence" value="ECO:0007669"/>
    <property type="project" value="UniProtKB-UniRule"/>
</dbReference>
<evidence type="ECO:0000313" key="14">
    <source>
        <dbReference type="EMBL" id="HIU29224.1"/>
    </source>
</evidence>
<gene>
    <name evidence="12 14" type="primary">rlmN</name>
    <name evidence="14" type="ORF">IAD50_02885</name>
</gene>
<keyword evidence="8 12" id="KW-0819">tRNA processing</keyword>
<comment type="miscellaneous">
    <text evidence="12">Reaction proceeds by a ping-pong mechanism involving intermediate methylation of a conserved cysteine residue.</text>
</comment>
<evidence type="ECO:0000256" key="5">
    <source>
        <dbReference type="ARBA" id="ARBA00022603"/>
    </source>
</evidence>
<feature type="binding site" evidence="12">
    <location>
        <begin position="160"/>
        <end position="161"/>
    </location>
    <ligand>
        <name>S-adenosyl-L-methionine</name>
        <dbReference type="ChEBI" id="CHEBI:59789"/>
    </ligand>
</feature>
<feature type="active site" description="Proton acceptor" evidence="12">
    <location>
        <position position="93"/>
    </location>
</feature>
<dbReference type="PIRSF" id="PIRSF006004">
    <property type="entry name" value="CHP00048"/>
    <property type="match status" value="1"/>
</dbReference>
<feature type="binding site" evidence="12">
    <location>
        <position position="113"/>
    </location>
    <ligand>
        <name>[4Fe-4S] cluster</name>
        <dbReference type="ChEBI" id="CHEBI:49883"/>
        <note>4Fe-4S-S-AdoMet</note>
    </ligand>
</feature>
<comment type="caution">
    <text evidence="14">The sequence shown here is derived from an EMBL/GenBank/DDBJ whole genome shotgun (WGS) entry which is preliminary data.</text>
</comment>
<dbReference type="InterPro" id="IPR004383">
    <property type="entry name" value="rRNA_lsu_MTrfase_RlmN/Cfr"/>
</dbReference>
<organism evidence="14 15">
    <name type="scientific">Candidatus Egerieisoma faecipullorum</name>
    <dbReference type="NCBI Taxonomy" id="2840963"/>
    <lineage>
        <taxon>Bacteria</taxon>
        <taxon>Bacillati</taxon>
        <taxon>Bacillota</taxon>
        <taxon>Clostridia</taxon>
        <taxon>Eubacteriales</taxon>
        <taxon>Clostridiaceae</taxon>
        <taxon>Clostridiaceae incertae sedis</taxon>
        <taxon>Candidatus Egerieisoma</taxon>
    </lineage>
</organism>
<comment type="catalytic activity">
    <reaction evidence="12">
        <text>adenosine(37) in tRNA + 2 reduced [2Fe-2S]-[ferredoxin] + 2 S-adenosyl-L-methionine = 2-methyladenosine(37) in tRNA + 5'-deoxyadenosine + L-methionine + 2 oxidized [2Fe-2S]-[ferredoxin] + S-adenosyl-L-homocysteine</text>
        <dbReference type="Rhea" id="RHEA:43332"/>
        <dbReference type="Rhea" id="RHEA-COMP:10000"/>
        <dbReference type="Rhea" id="RHEA-COMP:10001"/>
        <dbReference type="Rhea" id="RHEA-COMP:10162"/>
        <dbReference type="Rhea" id="RHEA-COMP:10485"/>
        <dbReference type="ChEBI" id="CHEBI:17319"/>
        <dbReference type="ChEBI" id="CHEBI:33737"/>
        <dbReference type="ChEBI" id="CHEBI:33738"/>
        <dbReference type="ChEBI" id="CHEBI:57844"/>
        <dbReference type="ChEBI" id="CHEBI:57856"/>
        <dbReference type="ChEBI" id="CHEBI:59789"/>
        <dbReference type="ChEBI" id="CHEBI:74411"/>
        <dbReference type="ChEBI" id="CHEBI:74497"/>
        <dbReference type="EC" id="2.1.1.192"/>
    </reaction>
</comment>
<evidence type="ECO:0000256" key="6">
    <source>
        <dbReference type="ARBA" id="ARBA00022679"/>
    </source>
</evidence>
<proteinExistence type="inferred from homology"/>
<dbReference type="HAMAP" id="MF_01849">
    <property type="entry name" value="RNA_methyltr_RlmN"/>
    <property type="match status" value="1"/>
</dbReference>
<feature type="binding site" evidence="12">
    <location>
        <position position="291"/>
    </location>
    <ligand>
        <name>S-adenosyl-L-methionine</name>
        <dbReference type="ChEBI" id="CHEBI:59789"/>
    </ligand>
</feature>
<comment type="catalytic activity">
    <reaction evidence="12">
        <text>adenosine(2503) in 23S rRNA + 2 reduced [2Fe-2S]-[ferredoxin] + 2 S-adenosyl-L-methionine = 2-methyladenosine(2503) in 23S rRNA + 5'-deoxyadenosine + L-methionine + 2 oxidized [2Fe-2S]-[ferredoxin] + S-adenosyl-L-homocysteine</text>
        <dbReference type="Rhea" id="RHEA:42916"/>
        <dbReference type="Rhea" id="RHEA-COMP:10000"/>
        <dbReference type="Rhea" id="RHEA-COMP:10001"/>
        <dbReference type="Rhea" id="RHEA-COMP:10152"/>
        <dbReference type="Rhea" id="RHEA-COMP:10282"/>
        <dbReference type="ChEBI" id="CHEBI:17319"/>
        <dbReference type="ChEBI" id="CHEBI:33737"/>
        <dbReference type="ChEBI" id="CHEBI:33738"/>
        <dbReference type="ChEBI" id="CHEBI:57844"/>
        <dbReference type="ChEBI" id="CHEBI:57856"/>
        <dbReference type="ChEBI" id="CHEBI:59789"/>
        <dbReference type="ChEBI" id="CHEBI:74411"/>
        <dbReference type="ChEBI" id="CHEBI:74497"/>
        <dbReference type="EC" id="2.1.1.192"/>
    </reaction>
</comment>
<feature type="active site" description="S-methylcysteine intermediate" evidence="12">
    <location>
        <position position="334"/>
    </location>
</feature>
<dbReference type="GO" id="GO:0070475">
    <property type="term" value="P:rRNA base methylation"/>
    <property type="evidence" value="ECO:0007669"/>
    <property type="project" value="UniProtKB-UniRule"/>
</dbReference>
<evidence type="ECO:0000259" key="13">
    <source>
        <dbReference type="PROSITE" id="PS51918"/>
    </source>
</evidence>
<evidence type="ECO:0000256" key="8">
    <source>
        <dbReference type="ARBA" id="ARBA00022694"/>
    </source>
</evidence>
<dbReference type="PROSITE" id="PS51918">
    <property type="entry name" value="RADICAL_SAM"/>
    <property type="match status" value="1"/>
</dbReference>
<dbReference type="Pfam" id="PF21016">
    <property type="entry name" value="RlmN_N"/>
    <property type="match status" value="1"/>
</dbReference>
<dbReference type="SUPFAM" id="SSF102114">
    <property type="entry name" value="Radical SAM enzymes"/>
    <property type="match status" value="1"/>
</dbReference>
<dbReference type="CDD" id="cd01335">
    <property type="entry name" value="Radical_SAM"/>
    <property type="match status" value="1"/>
</dbReference>
<keyword evidence="5 12" id="KW-0489">Methyltransferase</keyword>
<comment type="subcellular location">
    <subcellularLocation>
        <location evidence="1 12">Cytoplasm</location>
    </subcellularLocation>
</comment>
<dbReference type="InterPro" id="IPR058240">
    <property type="entry name" value="rSAM_sf"/>
</dbReference>
<dbReference type="Proteomes" id="UP000824089">
    <property type="component" value="Unassembled WGS sequence"/>
</dbReference>
<evidence type="ECO:0000256" key="1">
    <source>
        <dbReference type="ARBA" id="ARBA00004496"/>
    </source>
</evidence>
<dbReference type="GO" id="GO:0030488">
    <property type="term" value="P:tRNA methylation"/>
    <property type="evidence" value="ECO:0007669"/>
    <property type="project" value="UniProtKB-UniRule"/>
</dbReference>
<evidence type="ECO:0000256" key="4">
    <source>
        <dbReference type="ARBA" id="ARBA00022552"/>
    </source>
</evidence>
<feature type="binding site" evidence="12">
    <location>
        <begin position="215"/>
        <end position="217"/>
    </location>
    <ligand>
        <name>S-adenosyl-L-methionine</name>
        <dbReference type="ChEBI" id="CHEBI:59789"/>
    </ligand>
</feature>
<dbReference type="NCBIfam" id="TIGR00048">
    <property type="entry name" value="rRNA_mod_RlmN"/>
    <property type="match status" value="1"/>
</dbReference>
<dbReference type="GO" id="GO:0070040">
    <property type="term" value="F:rRNA (adenine(2503)-C2-)-methyltransferase activity"/>
    <property type="evidence" value="ECO:0007669"/>
    <property type="project" value="UniProtKB-UniRule"/>
</dbReference>
<comment type="caution">
    <text evidence="12">Lacks conserved residue(s) required for the propagation of feature annotation.</text>
</comment>
<evidence type="ECO:0000256" key="12">
    <source>
        <dbReference type="HAMAP-Rule" id="MF_01849"/>
    </source>
</evidence>
<dbReference type="AlphaFoldDB" id="A0A9D1I6T1"/>
<dbReference type="InterPro" id="IPR013785">
    <property type="entry name" value="Aldolase_TIM"/>
</dbReference>
<dbReference type="InterPro" id="IPR027492">
    <property type="entry name" value="RNA_MTrfase_RlmN"/>
</dbReference>
<dbReference type="FunFam" id="3.20.20.70:FF:000014">
    <property type="entry name" value="Probable dual-specificity RNA methyltransferase RlmN"/>
    <property type="match status" value="1"/>
</dbReference>
<sequence length="347" mass="38842">MATKSQNLLDYNKEELEALTTSLGQPRFRAAQLRGWLYRGVDFEEMTNLPETFRKELKENYVTGRLRIRRRLTSALDGTVKYLLSLGDGNFVESVLMKYKYGYSACVSTQVGCKMGCSFCASTQAGFVRNLTAGEILGQIITMNTDLQIRIGHVVMMGIGEPLDNYENVVRFIRMARDMDGLGISCRNLSLSTCGLAERIVRLSEEGLPVTLSVSLHSPFDTQRSEMMPVNRKYPLDKLLDACNIYILNTGRRITYEYALIEGINDSEAHAARLVSLLKGKLCHVNLIPVNRVEGTGYEKASKKNISSFQKTLAAGGINVTLRRTLGQDIEAACGQLRRAEDENRRQ</sequence>
<feature type="domain" description="Radical SAM core" evidence="13">
    <location>
        <begin position="99"/>
        <end position="329"/>
    </location>
</feature>
<dbReference type="InterPro" id="IPR007197">
    <property type="entry name" value="rSAM"/>
</dbReference>
<dbReference type="GO" id="GO:0005737">
    <property type="term" value="C:cytoplasm"/>
    <property type="evidence" value="ECO:0007669"/>
    <property type="project" value="UniProtKB-SubCell"/>
</dbReference>
<dbReference type="Pfam" id="PF04055">
    <property type="entry name" value="Radical_SAM"/>
    <property type="match status" value="1"/>
</dbReference>
<evidence type="ECO:0000256" key="2">
    <source>
        <dbReference type="ARBA" id="ARBA00022485"/>
    </source>
</evidence>
<feature type="binding site" evidence="12">
    <location>
        <position position="120"/>
    </location>
    <ligand>
        <name>[4Fe-4S] cluster</name>
        <dbReference type="ChEBI" id="CHEBI:49883"/>
        <note>4Fe-4S-S-AdoMet</note>
    </ligand>
</feature>
<name>A0A9D1I6T1_9CLOT</name>
<evidence type="ECO:0000313" key="15">
    <source>
        <dbReference type="Proteomes" id="UP000824089"/>
    </source>
</evidence>
<reference evidence="14" key="1">
    <citation type="submission" date="2020-10" db="EMBL/GenBank/DDBJ databases">
        <authorList>
            <person name="Gilroy R."/>
        </authorList>
    </citation>
    <scope>NUCLEOTIDE SEQUENCE</scope>
    <source>
        <strain evidence="14">CHK195-4489</strain>
    </source>
</reference>
<dbReference type="SFLD" id="SFLDF00275">
    <property type="entry name" value="adenosine_C2_methyltransferase"/>
    <property type="match status" value="1"/>
</dbReference>
<feature type="binding site" evidence="12">
    <location>
        <position position="192"/>
    </location>
    <ligand>
        <name>S-adenosyl-L-methionine</name>
        <dbReference type="ChEBI" id="CHEBI:59789"/>
    </ligand>
</feature>
<evidence type="ECO:0000256" key="10">
    <source>
        <dbReference type="ARBA" id="ARBA00023004"/>
    </source>
</evidence>
<comment type="cofactor">
    <cofactor evidence="12">
        <name>[4Fe-4S] cluster</name>
        <dbReference type="ChEBI" id="CHEBI:49883"/>
    </cofactor>
    <text evidence="12">Binds 1 [4Fe-4S] cluster. The cluster is coordinated with 3 cysteines and an exchangeable S-adenosyl-L-methionine.</text>
</comment>
<reference evidence="14" key="2">
    <citation type="journal article" date="2021" name="PeerJ">
        <title>Extensive microbial diversity within the chicken gut microbiome revealed by metagenomics and culture.</title>
        <authorList>
            <person name="Gilroy R."/>
            <person name="Ravi A."/>
            <person name="Getino M."/>
            <person name="Pursley I."/>
            <person name="Horton D.L."/>
            <person name="Alikhan N.F."/>
            <person name="Baker D."/>
            <person name="Gharbi K."/>
            <person name="Hall N."/>
            <person name="Watson M."/>
            <person name="Adriaenssens E.M."/>
            <person name="Foster-Nyarko E."/>
            <person name="Jarju S."/>
            <person name="Secka A."/>
            <person name="Antonio M."/>
            <person name="Oren A."/>
            <person name="Chaudhuri R.R."/>
            <person name="La Ragione R."/>
            <person name="Hildebrand F."/>
            <person name="Pallen M.J."/>
        </authorList>
    </citation>
    <scope>NUCLEOTIDE SEQUENCE</scope>
    <source>
        <strain evidence="14">CHK195-4489</strain>
    </source>
</reference>
<dbReference type="Gene3D" id="3.20.20.70">
    <property type="entry name" value="Aldolase class I"/>
    <property type="match status" value="1"/>
</dbReference>
<evidence type="ECO:0000256" key="9">
    <source>
        <dbReference type="ARBA" id="ARBA00022723"/>
    </source>
</evidence>
<keyword evidence="6 12" id="KW-0808">Transferase</keyword>
<accession>A0A9D1I6T1</accession>
<dbReference type="InterPro" id="IPR048641">
    <property type="entry name" value="RlmN_N"/>
</dbReference>
<dbReference type="Gene3D" id="1.10.150.530">
    <property type="match status" value="1"/>
</dbReference>
<dbReference type="GO" id="GO:0000049">
    <property type="term" value="F:tRNA binding"/>
    <property type="evidence" value="ECO:0007669"/>
    <property type="project" value="UniProtKB-UniRule"/>
</dbReference>
<dbReference type="SFLD" id="SFLDG01062">
    <property type="entry name" value="methyltransferase_(Class_A)"/>
    <property type="match status" value="1"/>
</dbReference>
<dbReference type="PANTHER" id="PTHR30544">
    <property type="entry name" value="23S RRNA METHYLTRANSFERASE"/>
    <property type="match status" value="1"/>
</dbReference>
<keyword evidence="2 12" id="KW-0004">4Fe-4S</keyword>
<keyword evidence="7 12" id="KW-0949">S-adenosyl-L-methionine</keyword>
<dbReference type="GO" id="GO:0046872">
    <property type="term" value="F:metal ion binding"/>
    <property type="evidence" value="ECO:0007669"/>
    <property type="project" value="UniProtKB-KW"/>
</dbReference>
<comment type="function">
    <text evidence="12">Specifically methylates position 2 of adenine 2503 in 23S rRNA and position 2 of adenine 37 in tRNAs.</text>
</comment>
<keyword evidence="4 12" id="KW-0698">rRNA processing</keyword>
<dbReference type="InterPro" id="IPR040072">
    <property type="entry name" value="Methyltransferase_A"/>
</dbReference>
<dbReference type="GO" id="GO:0002935">
    <property type="term" value="F:tRNA (adenine(37)-C2)-methyltransferase activity"/>
    <property type="evidence" value="ECO:0007669"/>
    <property type="project" value="UniProtKB-UniRule"/>
</dbReference>
<evidence type="ECO:0000256" key="11">
    <source>
        <dbReference type="ARBA" id="ARBA00023014"/>
    </source>
</evidence>
<keyword evidence="9 12" id="KW-0479">Metal-binding</keyword>
<feature type="binding site" evidence="12">
    <location>
        <position position="117"/>
    </location>
    <ligand>
        <name>[4Fe-4S] cluster</name>
        <dbReference type="ChEBI" id="CHEBI:49883"/>
        <note>4Fe-4S-S-AdoMet</note>
    </ligand>
</feature>
<keyword evidence="12" id="KW-1015">Disulfide bond</keyword>